<keyword evidence="9 12" id="KW-1133">Transmembrane helix</keyword>
<evidence type="ECO:0000313" key="13">
    <source>
        <dbReference type="EMBL" id="MFC3138361.1"/>
    </source>
</evidence>
<evidence type="ECO:0000256" key="2">
    <source>
        <dbReference type="ARBA" id="ARBA00022475"/>
    </source>
</evidence>
<keyword evidence="5 12" id="KW-0808">Transferase</keyword>
<dbReference type="GO" id="GO:0036380">
    <property type="term" value="F:UDP-N-acetylglucosamine-undecaprenyl-phosphate N-acetylglucosaminephosphotransferase activity"/>
    <property type="evidence" value="ECO:0007669"/>
    <property type="project" value="UniProtKB-EC"/>
</dbReference>
<dbReference type="EC" id="2.7.8.33" evidence="12"/>
<evidence type="ECO:0000256" key="5">
    <source>
        <dbReference type="ARBA" id="ARBA00022679"/>
    </source>
</evidence>
<keyword evidence="11 12" id="KW-0464">Manganese</keyword>
<evidence type="ECO:0000313" key="14">
    <source>
        <dbReference type="Proteomes" id="UP001595621"/>
    </source>
</evidence>
<comment type="similarity">
    <text evidence="12">Belongs to the glycosyltransferase 4 family. WecA subfamily.</text>
</comment>
<keyword evidence="6 12" id="KW-0812">Transmembrane</keyword>
<dbReference type="CDD" id="cd06853">
    <property type="entry name" value="GT_WecA_like"/>
    <property type="match status" value="1"/>
</dbReference>
<evidence type="ECO:0000256" key="4">
    <source>
        <dbReference type="ARBA" id="ARBA00022676"/>
    </source>
</evidence>
<evidence type="ECO:0000256" key="7">
    <source>
        <dbReference type="ARBA" id="ARBA00022842"/>
    </source>
</evidence>
<name>A0ABV7GCY9_9GAMM</name>
<evidence type="ECO:0000256" key="10">
    <source>
        <dbReference type="ARBA" id="ARBA00023136"/>
    </source>
</evidence>
<evidence type="ECO:0000256" key="6">
    <source>
        <dbReference type="ARBA" id="ARBA00022692"/>
    </source>
</evidence>
<dbReference type="NCBIfam" id="TIGR02380">
    <property type="entry name" value="ECA_wecA"/>
    <property type="match status" value="1"/>
</dbReference>
<feature type="transmembrane region" description="Helical" evidence="12">
    <location>
        <begin position="40"/>
        <end position="59"/>
    </location>
</feature>
<comment type="cofactor">
    <cofactor evidence="12">
        <name>Mn(2+)</name>
        <dbReference type="ChEBI" id="CHEBI:29035"/>
    </cofactor>
</comment>
<evidence type="ECO:0000256" key="11">
    <source>
        <dbReference type="ARBA" id="ARBA00023211"/>
    </source>
</evidence>
<dbReference type="PANTHER" id="PTHR22926">
    <property type="entry name" value="PHOSPHO-N-ACETYLMURAMOYL-PENTAPEPTIDE-TRANSFERASE"/>
    <property type="match status" value="1"/>
</dbReference>
<evidence type="ECO:0000256" key="8">
    <source>
        <dbReference type="ARBA" id="ARBA00022985"/>
    </source>
</evidence>
<comment type="subcellular location">
    <subcellularLocation>
        <location evidence="12">Cell inner membrane</location>
        <topology evidence="12">Multi-pass membrane protein</topology>
    </subcellularLocation>
    <subcellularLocation>
        <location evidence="1">Cell membrane</location>
        <topology evidence="1">Multi-pass membrane protein</topology>
    </subcellularLocation>
</comment>
<feature type="transmembrane region" description="Helical" evidence="12">
    <location>
        <begin position="153"/>
        <end position="172"/>
    </location>
</feature>
<gene>
    <name evidence="12 13" type="primary">wecA</name>
    <name evidence="13" type="ORF">ACFOE0_09220</name>
</gene>
<dbReference type="Pfam" id="PF00953">
    <property type="entry name" value="Glycos_transf_4"/>
    <property type="match status" value="1"/>
</dbReference>
<evidence type="ECO:0000256" key="1">
    <source>
        <dbReference type="ARBA" id="ARBA00004651"/>
    </source>
</evidence>
<feature type="transmembrane region" description="Helical" evidence="12">
    <location>
        <begin position="178"/>
        <end position="195"/>
    </location>
</feature>
<feature type="transmembrane region" description="Helical" evidence="12">
    <location>
        <begin position="288"/>
        <end position="305"/>
    </location>
</feature>
<keyword evidence="10 12" id="KW-0472">Membrane</keyword>
<comment type="caution">
    <text evidence="13">The sequence shown here is derived from an EMBL/GenBank/DDBJ whole genome shotgun (WGS) entry which is preliminary data.</text>
</comment>
<dbReference type="Proteomes" id="UP001595621">
    <property type="component" value="Unassembled WGS sequence"/>
</dbReference>
<organism evidence="13 14">
    <name type="scientific">Shewanella submarina</name>
    <dbReference type="NCBI Taxonomy" id="2016376"/>
    <lineage>
        <taxon>Bacteria</taxon>
        <taxon>Pseudomonadati</taxon>
        <taxon>Pseudomonadota</taxon>
        <taxon>Gammaproteobacteria</taxon>
        <taxon>Alteromonadales</taxon>
        <taxon>Shewanellaceae</taxon>
        <taxon>Shewanella</taxon>
    </lineage>
</organism>
<comment type="pathway">
    <text evidence="12">Bacterial outer membrane biogenesis; LPS O-antigen biosynthesis.</text>
</comment>
<dbReference type="PANTHER" id="PTHR22926:SF3">
    <property type="entry name" value="UNDECAPRENYL-PHOSPHATE ALPHA-N-ACETYLGLUCOSAMINYL 1-PHOSPHATE TRANSFERASE"/>
    <property type="match status" value="1"/>
</dbReference>
<keyword evidence="4 12" id="KW-0328">Glycosyltransferase</keyword>
<feature type="transmembrane region" description="Helical" evidence="12">
    <location>
        <begin position="94"/>
        <end position="116"/>
    </location>
</feature>
<accession>A0ABV7GCY9</accession>
<evidence type="ECO:0000256" key="12">
    <source>
        <dbReference type="HAMAP-Rule" id="MF_02030"/>
    </source>
</evidence>
<sequence>MINLAIASTTTLSALIALRKLAPIVGLIDKPNERKLHAGNIPLIGGLSISFALLIHQLLNPTIPNVEVFSLCLLSLAILGGFDDRFDLCFKVRLAVQAILAVVMIHQTGLSLSYLGNMFGFGVINSEILGYVLTGIGVIGAINAFNMLDGSDGLVGTVAIVTFSSLAIVFGWSGDAGYQLFCLVIIFAIIPFLLFNTGVLGEKRKVFMGDAGSMVIGFVVIWLLLLASQPTGISAMRPVTALWLIAIPLMDMTRVMCTRVSAGLSPFHPDRTHIHHVFQNQGLSKFKVVLLILALANGMSAFGLYGEVKQIPEPVMFYSFIGAFLLYLVVIRKLQN</sequence>
<evidence type="ECO:0000256" key="3">
    <source>
        <dbReference type="ARBA" id="ARBA00022519"/>
    </source>
</evidence>
<evidence type="ECO:0000256" key="9">
    <source>
        <dbReference type="ARBA" id="ARBA00022989"/>
    </source>
</evidence>
<feature type="transmembrane region" description="Helical" evidence="12">
    <location>
        <begin position="128"/>
        <end position="146"/>
    </location>
</feature>
<feature type="transmembrane region" description="Helical" evidence="12">
    <location>
        <begin position="65"/>
        <end position="82"/>
    </location>
</feature>
<dbReference type="EMBL" id="JBHRTD010000012">
    <property type="protein sequence ID" value="MFC3138361.1"/>
    <property type="molecule type" value="Genomic_DNA"/>
</dbReference>
<dbReference type="InterPro" id="IPR012750">
    <property type="entry name" value="ECA_WecA-rel"/>
</dbReference>
<feature type="transmembrane region" description="Helical" evidence="12">
    <location>
        <begin position="311"/>
        <end position="330"/>
    </location>
</feature>
<proteinExistence type="inferred from homology"/>
<comment type="catalytic activity">
    <reaction evidence="12">
        <text>di-trans,octa-cis-undecaprenyl phosphate + UDP-N-acetyl-alpha-D-glucosamine = N-acetyl-alpha-D-glucosaminyl-di-trans,octa-cis-undecaprenyl diphosphate + UMP</text>
        <dbReference type="Rhea" id="RHEA:28090"/>
        <dbReference type="ChEBI" id="CHEBI:57705"/>
        <dbReference type="ChEBI" id="CHEBI:57865"/>
        <dbReference type="ChEBI" id="CHEBI:60392"/>
        <dbReference type="ChEBI" id="CHEBI:62959"/>
        <dbReference type="EC" id="2.7.8.33"/>
    </reaction>
</comment>
<keyword evidence="8 12" id="KW-0448">Lipopolysaccharide biosynthesis</keyword>
<dbReference type="HAMAP" id="MF_02030">
    <property type="entry name" value="WecA_Gammaproteo"/>
    <property type="match status" value="1"/>
</dbReference>
<keyword evidence="3 12" id="KW-0997">Cell inner membrane</keyword>
<comment type="function">
    <text evidence="12">Catalyzes the transfer of the GlcNAc-1-phosphate moiety from UDP-GlcNAc onto the carrier lipid undecaprenyl phosphate (C55-P), yielding GlcNAc-pyrophosphoryl-undecaprenyl (GlcNAc-PP-C55).</text>
</comment>
<dbReference type="InterPro" id="IPR000715">
    <property type="entry name" value="Glycosyl_transferase_4"/>
</dbReference>
<keyword evidence="14" id="KW-1185">Reference proteome</keyword>
<keyword evidence="7 12" id="KW-0460">Magnesium</keyword>
<feature type="transmembrane region" description="Helical" evidence="12">
    <location>
        <begin position="207"/>
        <end position="227"/>
    </location>
</feature>
<keyword evidence="2 12" id="KW-1003">Cell membrane</keyword>
<comment type="cofactor">
    <cofactor evidence="12">
        <name>Mg(2+)</name>
        <dbReference type="ChEBI" id="CHEBI:18420"/>
    </cofactor>
</comment>
<feature type="transmembrane region" description="Helical" evidence="12">
    <location>
        <begin position="233"/>
        <end position="250"/>
    </location>
</feature>
<protein>
    <recommendedName>
        <fullName evidence="12">Undecaprenyl-phosphate alpha-N-acetylglucosaminyl 1-phosphate transferase</fullName>
        <ecNumber evidence="12">2.7.8.33</ecNumber>
    </recommendedName>
    <alternativeName>
        <fullName evidence="12">UDP-GlcNAc:undecaprenyl-phosphate GlcNAc-1-phosphate transferase</fullName>
    </alternativeName>
    <alternativeName>
        <fullName evidence="12">Undecaprenyl-phosphate GlcNAc-1-phosphate transferase</fullName>
    </alternativeName>
</protein>
<reference evidence="14" key="1">
    <citation type="journal article" date="2019" name="Int. J. Syst. Evol. Microbiol.">
        <title>The Global Catalogue of Microorganisms (GCM) 10K type strain sequencing project: providing services to taxonomists for standard genome sequencing and annotation.</title>
        <authorList>
            <consortium name="The Broad Institute Genomics Platform"/>
            <consortium name="The Broad Institute Genome Sequencing Center for Infectious Disease"/>
            <person name="Wu L."/>
            <person name="Ma J."/>
        </authorList>
    </citation>
    <scope>NUCLEOTIDE SEQUENCE [LARGE SCALE GENOMIC DNA]</scope>
    <source>
        <strain evidence="14">KCTC 52277</strain>
    </source>
</reference>
<dbReference type="RefSeq" id="WP_248935598.1">
    <property type="nucleotide sequence ID" value="NZ_JAKILF010000003.1"/>
</dbReference>